<proteinExistence type="inferred from homology"/>
<comment type="similarity">
    <text evidence="2">Belongs to the UDP-glycosyltransferase family.</text>
</comment>
<comment type="subcellular location">
    <subcellularLocation>
        <location evidence="1">Membrane</location>
        <topology evidence="1">Single-pass membrane protein</topology>
    </subcellularLocation>
</comment>
<evidence type="ECO:0000256" key="2">
    <source>
        <dbReference type="ARBA" id="ARBA00009995"/>
    </source>
</evidence>
<evidence type="ECO:0000313" key="8">
    <source>
        <dbReference type="Proteomes" id="UP000054308"/>
    </source>
</evidence>
<dbReference type="GO" id="GO:0016020">
    <property type="term" value="C:membrane"/>
    <property type="evidence" value="ECO:0007669"/>
    <property type="project" value="UniProtKB-SubCell"/>
</dbReference>
<organism evidence="7 8">
    <name type="scientific">Calypte anna</name>
    <name type="common">Anna's hummingbird</name>
    <name type="synonym">Archilochus anna</name>
    <dbReference type="NCBI Taxonomy" id="9244"/>
    <lineage>
        <taxon>Eukaryota</taxon>
        <taxon>Metazoa</taxon>
        <taxon>Chordata</taxon>
        <taxon>Craniata</taxon>
        <taxon>Vertebrata</taxon>
        <taxon>Euteleostomi</taxon>
        <taxon>Archelosauria</taxon>
        <taxon>Archosauria</taxon>
        <taxon>Dinosauria</taxon>
        <taxon>Saurischia</taxon>
        <taxon>Theropoda</taxon>
        <taxon>Coelurosauria</taxon>
        <taxon>Aves</taxon>
        <taxon>Neognathae</taxon>
        <taxon>Neoaves</taxon>
        <taxon>Strisores</taxon>
        <taxon>Apodiformes</taxon>
        <taxon>Trochilidae</taxon>
        <taxon>Calypte</taxon>
    </lineage>
</organism>
<dbReference type="Pfam" id="PF00201">
    <property type="entry name" value="UDPGT"/>
    <property type="match status" value="1"/>
</dbReference>
<sequence>ILTDPAVMCGPILAHYLSLPIVFFMRGFPCSLHYEAPQCPNPLPYVPRLFTFNSDQMTFFQRVGNALVAFLELWYCNSFYADAIKFSSELLQRDMSLMDLLNTASVWLLRFDFVFEYVRPVMPNMIFVGGINCAQKK</sequence>
<keyword evidence="6" id="KW-1133">Transmembrane helix</keyword>
<dbReference type="STRING" id="9244.A0A091HZS9"/>
<dbReference type="PANTHER" id="PTHR48043:SF161">
    <property type="entry name" value="UDP GLUCURONOSYLTRANSFERASE FAMILY 1 MEMBER A1"/>
    <property type="match status" value="1"/>
</dbReference>
<evidence type="ECO:0000256" key="6">
    <source>
        <dbReference type="ARBA" id="ARBA00022989"/>
    </source>
</evidence>
<name>A0A091HZS9_CALAN</name>
<keyword evidence="4 7" id="KW-0808">Transferase</keyword>
<keyword evidence="6" id="KW-0472">Membrane</keyword>
<dbReference type="InterPro" id="IPR050271">
    <property type="entry name" value="UDP-glycosyltransferase"/>
</dbReference>
<dbReference type="InterPro" id="IPR002213">
    <property type="entry name" value="UDP_glucos_trans"/>
</dbReference>
<evidence type="ECO:0000313" key="7">
    <source>
        <dbReference type="EMBL" id="KFP01784.1"/>
    </source>
</evidence>
<dbReference type="SUPFAM" id="SSF53756">
    <property type="entry name" value="UDP-Glycosyltransferase/glycogen phosphorylase"/>
    <property type="match status" value="1"/>
</dbReference>
<keyword evidence="3" id="KW-0328">Glycosyltransferase</keyword>
<feature type="non-terminal residue" evidence="7">
    <location>
        <position position="1"/>
    </location>
</feature>
<keyword evidence="8" id="KW-1185">Reference proteome</keyword>
<gene>
    <name evidence="7" type="ORF">N300_02836</name>
</gene>
<evidence type="ECO:0000256" key="5">
    <source>
        <dbReference type="ARBA" id="ARBA00022692"/>
    </source>
</evidence>
<dbReference type="PANTHER" id="PTHR48043">
    <property type="entry name" value="EG:EG0003.4 PROTEIN-RELATED"/>
    <property type="match status" value="1"/>
</dbReference>
<evidence type="ECO:0000256" key="4">
    <source>
        <dbReference type="ARBA" id="ARBA00022679"/>
    </source>
</evidence>
<accession>A0A091HZS9</accession>
<evidence type="ECO:0000256" key="3">
    <source>
        <dbReference type="ARBA" id="ARBA00022676"/>
    </source>
</evidence>
<dbReference type="GO" id="GO:0008194">
    <property type="term" value="F:UDP-glycosyltransferase activity"/>
    <property type="evidence" value="ECO:0007669"/>
    <property type="project" value="InterPro"/>
</dbReference>
<evidence type="ECO:0000256" key="1">
    <source>
        <dbReference type="ARBA" id="ARBA00004167"/>
    </source>
</evidence>
<dbReference type="EMBL" id="KL218047">
    <property type="protein sequence ID" value="KFP01784.1"/>
    <property type="molecule type" value="Genomic_DNA"/>
</dbReference>
<protein>
    <submittedName>
        <fullName evidence="7">UDP-glucuronosyltransferase 1-1</fullName>
    </submittedName>
</protein>
<keyword evidence="5" id="KW-0812">Transmembrane</keyword>
<dbReference type="Proteomes" id="UP000054308">
    <property type="component" value="Unassembled WGS sequence"/>
</dbReference>
<dbReference type="AlphaFoldDB" id="A0A091HZS9"/>
<reference evidence="7 8" key="1">
    <citation type="submission" date="2014-04" db="EMBL/GenBank/DDBJ databases">
        <title>Genome evolution of avian class.</title>
        <authorList>
            <person name="Zhang G."/>
            <person name="Li C."/>
        </authorList>
    </citation>
    <scope>NUCLEOTIDE SEQUENCE [LARGE SCALE GENOMIC DNA]</scope>
    <source>
        <strain evidence="7">BGI_N300</strain>
    </source>
</reference>
<feature type="non-terminal residue" evidence="7">
    <location>
        <position position="137"/>
    </location>
</feature>